<feature type="domain" description="Glycosyltransferase RgtA/B/C/D-like" evidence="9">
    <location>
        <begin position="82"/>
        <end position="234"/>
    </location>
</feature>
<feature type="transmembrane region" description="Helical" evidence="8">
    <location>
        <begin position="177"/>
        <end position="205"/>
    </location>
</feature>
<keyword evidence="7 8" id="KW-0472">Membrane</keyword>
<dbReference type="PANTHER" id="PTHR33908:SF3">
    <property type="entry name" value="UNDECAPRENYL PHOSPHATE-ALPHA-4-AMINO-4-DEOXY-L-ARABINOSE ARABINOSYL TRANSFERASE"/>
    <property type="match status" value="1"/>
</dbReference>
<dbReference type="GO" id="GO:0009103">
    <property type="term" value="P:lipopolysaccharide biosynthetic process"/>
    <property type="evidence" value="ECO:0007669"/>
    <property type="project" value="UniProtKB-ARBA"/>
</dbReference>
<keyword evidence="4" id="KW-0808">Transferase</keyword>
<feature type="transmembrane region" description="Helical" evidence="8">
    <location>
        <begin position="148"/>
        <end position="165"/>
    </location>
</feature>
<keyword evidence="11" id="KW-1185">Reference proteome</keyword>
<evidence type="ECO:0000256" key="3">
    <source>
        <dbReference type="ARBA" id="ARBA00022676"/>
    </source>
</evidence>
<feature type="transmembrane region" description="Helical" evidence="8">
    <location>
        <begin position="123"/>
        <end position="141"/>
    </location>
</feature>
<dbReference type="Pfam" id="PF13231">
    <property type="entry name" value="PMT_2"/>
    <property type="match status" value="1"/>
</dbReference>
<name>A0A7C9PL95_9MICO</name>
<evidence type="ECO:0000256" key="2">
    <source>
        <dbReference type="ARBA" id="ARBA00022475"/>
    </source>
</evidence>
<dbReference type="Proteomes" id="UP000479756">
    <property type="component" value="Unassembled WGS sequence"/>
</dbReference>
<sequence>MSILQNSLVVAPDRTQRLLGRREVALLASLAGVITTLLCAAGSWIPSLWGDEATSVISAQRPLPSLFAMLGHVDAVHGTYYLLLHFWVDLFGASPFSVRFPSAVAAGLAIAGVVVLANRISGPRVAVFAGMVGLVLPRVNYMGEEARGYALSAAVATWLGYLLVVQLQEKGRHRWLWLLYAIGVAFAAYVFLFSLLLLVAHAIVVLRSRTAGLRRDWLRATILGLVLALPVIVYGVTESGQVDFLAHRNDASFVSDTVSPWFGTTQFAIAAWLLVLLGTVALIVTYASRRLSLLGVPRSVWMRARRILGRLVTVDRGRETPSLLLFAGLWLLAPLVILLAVNVFHAIYSARYLSFSAPAAALLIGWVLARVTRQWVAVVLTGILALTGLLSYVQNRTPYAKNNSDWAEVSAVMQEHAHPGDTVLFDEGSRPSRRLRLAMYTYPQGFAGLDDITLAAPAAQTTNWYDATFPLEQVASELTTAHTVWLLEYKAQGAAPDTWDRPVLAAHGFVVRASYEQHSSVIYEYVRG</sequence>
<dbReference type="InterPro" id="IPR038731">
    <property type="entry name" value="RgtA/B/C-like"/>
</dbReference>
<feature type="transmembrane region" description="Helical" evidence="8">
    <location>
        <begin position="375"/>
        <end position="393"/>
    </location>
</feature>
<dbReference type="GO" id="GO:0016763">
    <property type="term" value="F:pentosyltransferase activity"/>
    <property type="evidence" value="ECO:0007669"/>
    <property type="project" value="TreeGrafter"/>
</dbReference>
<evidence type="ECO:0000313" key="10">
    <source>
        <dbReference type="EMBL" id="NEM90094.1"/>
    </source>
</evidence>
<keyword evidence="2" id="KW-1003">Cell membrane</keyword>
<dbReference type="PANTHER" id="PTHR33908">
    <property type="entry name" value="MANNOSYLTRANSFERASE YKCB-RELATED"/>
    <property type="match status" value="1"/>
</dbReference>
<keyword evidence="3" id="KW-0328">Glycosyltransferase</keyword>
<feature type="transmembrane region" description="Helical" evidence="8">
    <location>
        <begin position="323"/>
        <end position="344"/>
    </location>
</feature>
<accession>A0A7C9PL95</accession>
<proteinExistence type="predicted"/>
<dbReference type="EMBL" id="JAAGWZ010000001">
    <property type="protein sequence ID" value="NEM90094.1"/>
    <property type="molecule type" value="Genomic_DNA"/>
</dbReference>
<feature type="transmembrane region" description="Helical" evidence="8">
    <location>
        <begin position="267"/>
        <end position="288"/>
    </location>
</feature>
<keyword evidence="6 8" id="KW-1133">Transmembrane helix</keyword>
<dbReference type="InterPro" id="IPR050297">
    <property type="entry name" value="LipidA_mod_glycosyltrf_83"/>
</dbReference>
<comment type="caution">
    <text evidence="10">The sequence shown here is derived from an EMBL/GenBank/DDBJ whole genome shotgun (WGS) entry which is preliminary data.</text>
</comment>
<evidence type="ECO:0000259" key="9">
    <source>
        <dbReference type="Pfam" id="PF13231"/>
    </source>
</evidence>
<protein>
    <recommendedName>
        <fullName evidence="9">Glycosyltransferase RgtA/B/C/D-like domain-containing protein</fullName>
    </recommendedName>
</protein>
<keyword evidence="5 8" id="KW-0812">Transmembrane</keyword>
<dbReference type="AlphaFoldDB" id="A0A7C9PL95"/>
<comment type="subcellular location">
    <subcellularLocation>
        <location evidence="1">Cell membrane</location>
        <topology evidence="1">Multi-pass membrane protein</topology>
    </subcellularLocation>
</comment>
<evidence type="ECO:0000256" key="8">
    <source>
        <dbReference type="SAM" id="Phobius"/>
    </source>
</evidence>
<feature type="transmembrane region" description="Helical" evidence="8">
    <location>
        <begin position="217"/>
        <end position="236"/>
    </location>
</feature>
<dbReference type="RefSeq" id="WP_163471772.1">
    <property type="nucleotide sequence ID" value="NZ_JAAGWZ010000001.1"/>
</dbReference>
<reference evidence="10 11" key="1">
    <citation type="journal article" date="2014" name="Int. J. Syst. Evol. Microbiol.">
        <title>Description of Galbitalea soli gen. nov., sp. nov., and Frondihabitans sucicola sp. nov.</title>
        <authorList>
            <person name="Kim S.J."/>
            <person name="Lim J.M."/>
            <person name="Ahn J.H."/>
            <person name="Weon H.Y."/>
            <person name="Hamada M."/>
            <person name="Suzuki K."/>
            <person name="Ahn T.Y."/>
            <person name="Kwon S.W."/>
        </authorList>
    </citation>
    <scope>NUCLEOTIDE SEQUENCE [LARGE SCALE GENOMIC DNA]</scope>
    <source>
        <strain evidence="10 11">NBRC 108727</strain>
    </source>
</reference>
<dbReference type="GO" id="GO:0010041">
    <property type="term" value="P:response to iron(III) ion"/>
    <property type="evidence" value="ECO:0007669"/>
    <property type="project" value="TreeGrafter"/>
</dbReference>
<evidence type="ECO:0000256" key="5">
    <source>
        <dbReference type="ARBA" id="ARBA00022692"/>
    </source>
</evidence>
<organism evidence="10 11">
    <name type="scientific">Galbitalea soli</name>
    <dbReference type="NCBI Taxonomy" id="1268042"/>
    <lineage>
        <taxon>Bacteria</taxon>
        <taxon>Bacillati</taxon>
        <taxon>Actinomycetota</taxon>
        <taxon>Actinomycetes</taxon>
        <taxon>Micrococcales</taxon>
        <taxon>Microbacteriaceae</taxon>
        <taxon>Galbitalea</taxon>
    </lineage>
</organism>
<evidence type="ECO:0000256" key="1">
    <source>
        <dbReference type="ARBA" id="ARBA00004651"/>
    </source>
</evidence>
<evidence type="ECO:0000256" key="7">
    <source>
        <dbReference type="ARBA" id="ARBA00023136"/>
    </source>
</evidence>
<dbReference type="GO" id="GO:0005886">
    <property type="term" value="C:plasma membrane"/>
    <property type="evidence" value="ECO:0007669"/>
    <property type="project" value="UniProtKB-SubCell"/>
</dbReference>
<feature type="transmembrane region" description="Helical" evidence="8">
    <location>
        <begin position="65"/>
        <end position="84"/>
    </location>
</feature>
<evidence type="ECO:0000256" key="6">
    <source>
        <dbReference type="ARBA" id="ARBA00022989"/>
    </source>
</evidence>
<evidence type="ECO:0000313" key="11">
    <source>
        <dbReference type="Proteomes" id="UP000479756"/>
    </source>
</evidence>
<evidence type="ECO:0000256" key="4">
    <source>
        <dbReference type="ARBA" id="ARBA00022679"/>
    </source>
</evidence>
<gene>
    <name evidence="10" type="ORF">G3T37_01835</name>
</gene>
<feature type="transmembrane region" description="Helical" evidence="8">
    <location>
        <begin position="96"/>
        <end position="117"/>
    </location>
</feature>
<feature type="transmembrane region" description="Helical" evidence="8">
    <location>
        <begin position="24"/>
        <end position="45"/>
    </location>
</feature>